<dbReference type="InterPro" id="IPR036812">
    <property type="entry name" value="NAD(P)_OxRdtase_dom_sf"/>
</dbReference>
<name>W2S762_CYPE1</name>
<dbReference type="PIRSF" id="PIRSF000097">
    <property type="entry name" value="AKR"/>
    <property type="match status" value="1"/>
</dbReference>
<evidence type="ECO:0000313" key="14">
    <source>
        <dbReference type="EMBL" id="ETN44551.1"/>
    </source>
</evidence>
<dbReference type="InterPro" id="IPR023210">
    <property type="entry name" value="NADP_OxRdtase_dom"/>
</dbReference>
<dbReference type="PROSITE" id="PS00798">
    <property type="entry name" value="ALDOKETO_REDUCTASE_1"/>
    <property type="match status" value="1"/>
</dbReference>
<dbReference type="GO" id="GO:0042732">
    <property type="term" value="P:D-xylose metabolic process"/>
    <property type="evidence" value="ECO:0007669"/>
    <property type="project" value="UniProtKB-KW"/>
</dbReference>
<dbReference type="GeneID" id="19977560"/>
<dbReference type="Gene3D" id="3.20.20.100">
    <property type="entry name" value="NADP-dependent oxidoreductase domain"/>
    <property type="match status" value="1"/>
</dbReference>
<dbReference type="InterPro" id="IPR018170">
    <property type="entry name" value="Aldo/ket_reductase_CS"/>
</dbReference>
<dbReference type="VEuPathDB" id="FungiDB:HMPREF1541_10221"/>
<reference evidence="14 15" key="1">
    <citation type="submission" date="2013-03" db="EMBL/GenBank/DDBJ databases">
        <title>The Genome Sequence of Phialophora europaea CBS 101466.</title>
        <authorList>
            <consortium name="The Broad Institute Genomics Platform"/>
            <person name="Cuomo C."/>
            <person name="de Hoog S."/>
            <person name="Gorbushina A."/>
            <person name="Walker B."/>
            <person name="Young S.K."/>
            <person name="Zeng Q."/>
            <person name="Gargeya S."/>
            <person name="Fitzgerald M."/>
            <person name="Haas B."/>
            <person name="Abouelleil A."/>
            <person name="Allen A.W."/>
            <person name="Alvarado L."/>
            <person name="Arachchi H.M."/>
            <person name="Berlin A.M."/>
            <person name="Chapman S.B."/>
            <person name="Gainer-Dewar J."/>
            <person name="Goldberg J."/>
            <person name="Griggs A."/>
            <person name="Gujja S."/>
            <person name="Hansen M."/>
            <person name="Howarth C."/>
            <person name="Imamovic A."/>
            <person name="Ireland A."/>
            <person name="Larimer J."/>
            <person name="McCowan C."/>
            <person name="Murphy C."/>
            <person name="Pearson M."/>
            <person name="Poon T.W."/>
            <person name="Priest M."/>
            <person name="Roberts A."/>
            <person name="Saif S."/>
            <person name="Shea T."/>
            <person name="Sisk P."/>
            <person name="Sykes S."/>
            <person name="Wortman J."/>
            <person name="Nusbaum C."/>
            <person name="Birren B."/>
        </authorList>
    </citation>
    <scope>NUCLEOTIDE SEQUENCE [LARGE SCALE GENOMIC DNA]</scope>
    <source>
        <strain evidence="14 15">CBS 101466</strain>
    </source>
</reference>
<feature type="binding site" evidence="11">
    <location>
        <position position="112"/>
    </location>
    <ligand>
        <name>substrate</name>
    </ligand>
</feature>
<dbReference type="InParanoid" id="W2S762"/>
<dbReference type="HOGENOM" id="CLU_023205_0_0_1"/>
<feature type="domain" description="NADP-dependent oxidoreductase" evidence="13">
    <location>
        <begin position="18"/>
        <end position="305"/>
    </location>
</feature>
<dbReference type="InterPro" id="IPR020471">
    <property type="entry name" value="AKR"/>
</dbReference>
<dbReference type="SUPFAM" id="SSF51430">
    <property type="entry name" value="NAD(P)-linked oxidoreductase"/>
    <property type="match status" value="1"/>
</dbReference>
<dbReference type="Proteomes" id="UP000030752">
    <property type="component" value="Unassembled WGS sequence"/>
</dbReference>
<comment type="catalytic activity">
    <reaction evidence="9">
        <text>xylitol + NAD(+) = D-xylose + NADH + H(+)</text>
        <dbReference type="Rhea" id="RHEA:27441"/>
        <dbReference type="ChEBI" id="CHEBI:15378"/>
        <dbReference type="ChEBI" id="CHEBI:17151"/>
        <dbReference type="ChEBI" id="CHEBI:53455"/>
        <dbReference type="ChEBI" id="CHEBI:57540"/>
        <dbReference type="ChEBI" id="CHEBI:57945"/>
        <dbReference type="EC" id="1.1.1.307"/>
    </reaction>
</comment>
<sequence>MPVSSVTLASGQEMPLVGFGLWKVPAEKAADIVYNAIKVGYRLFDGAYDYQNEKEAGQGVMRAISEGIVKREEIFITTKLWNNYHRKDHALQMAKAQNEAWGLGYLDLYLIHFPVALEYIDPETLRYPAWWMDAEHKTIRSAKVPMHETWQALEEVVDAGIAKSIGISNAQAQTLYDIQTYARHPISALQIEHHPYLVQPDLITLAQEKNIAVTAYSTFGPQSFLELPPAFRERAKDVPPLFEVKAVKAAAARTAKSPAQVLLRWATQRNIAVIPKSNNVDRLKQNLEVTDFDLTEQELKEISALDVGLRFNDPGFYLDEPLRIFA</sequence>
<dbReference type="FunFam" id="3.20.20.100:FF:000007">
    <property type="entry name" value="NAD(P)H-dependent D-xylose reductase xyl1"/>
    <property type="match status" value="1"/>
</dbReference>
<evidence type="ECO:0000259" key="13">
    <source>
        <dbReference type="Pfam" id="PF00248"/>
    </source>
</evidence>
<dbReference type="RefSeq" id="XP_008713114.1">
    <property type="nucleotide sequence ID" value="XM_008714892.1"/>
</dbReference>
<accession>W2S762</accession>
<feature type="site" description="Lowers pKa of active site Tyr" evidence="12">
    <location>
        <position position="79"/>
    </location>
</feature>
<dbReference type="eggNOG" id="KOG1577">
    <property type="taxonomic scope" value="Eukaryota"/>
</dbReference>
<evidence type="ECO:0000256" key="5">
    <source>
        <dbReference type="ARBA" id="ARBA00023002"/>
    </source>
</evidence>
<evidence type="ECO:0000256" key="1">
    <source>
        <dbReference type="ARBA" id="ARBA00004722"/>
    </source>
</evidence>
<keyword evidence="5" id="KW-0560">Oxidoreductase</keyword>
<comment type="catalytic activity">
    <reaction evidence="8">
        <text>xylitol + NADP(+) = D-xylose + NADPH + H(+)</text>
        <dbReference type="Rhea" id="RHEA:27445"/>
        <dbReference type="ChEBI" id="CHEBI:15378"/>
        <dbReference type="ChEBI" id="CHEBI:17151"/>
        <dbReference type="ChEBI" id="CHEBI:53455"/>
        <dbReference type="ChEBI" id="CHEBI:57783"/>
        <dbReference type="ChEBI" id="CHEBI:58349"/>
        <dbReference type="EC" id="1.1.1.307"/>
    </reaction>
</comment>
<dbReference type="EC" id="1.1.1.307" evidence="3"/>
<evidence type="ECO:0000313" key="15">
    <source>
        <dbReference type="Proteomes" id="UP000030752"/>
    </source>
</evidence>
<dbReference type="STRING" id="1220924.W2S762"/>
<dbReference type="EMBL" id="KB822714">
    <property type="protein sequence ID" value="ETN44551.1"/>
    <property type="molecule type" value="Genomic_DNA"/>
</dbReference>
<dbReference type="PRINTS" id="PR00069">
    <property type="entry name" value="ALDKETRDTASE"/>
</dbReference>
<dbReference type="OrthoDB" id="416253at2759"/>
<keyword evidence="4" id="KW-0859">Xylose metabolism</keyword>
<gene>
    <name evidence="14" type="ORF">HMPREF1541_10221</name>
</gene>
<comment type="function">
    <text evidence="7">Catalyzes the initial reaction in the xylose utilization pathway by reducing D-xylose into xylitol. Xylose is a major component of hemicelluloses such as xylan. Most fungi utilize D-xylose via three enzymatic reactions, xylose reductase (XR), xylitol dehydrogenase (XDH), and xylulokinase, to form xylulose 5-phosphate, which enters pentose phosphate pathway.</text>
</comment>
<keyword evidence="6" id="KW-0520">NAD</keyword>
<evidence type="ECO:0000256" key="3">
    <source>
        <dbReference type="ARBA" id="ARBA00012845"/>
    </source>
</evidence>
<evidence type="ECO:0000256" key="2">
    <source>
        <dbReference type="ARBA" id="ARBA00007905"/>
    </source>
</evidence>
<keyword evidence="15" id="KW-1185">Reference proteome</keyword>
<comment type="similarity">
    <text evidence="2">Belongs to the aldo/keto reductase family.</text>
</comment>
<evidence type="ECO:0000256" key="10">
    <source>
        <dbReference type="PIRSR" id="PIRSR000097-1"/>
    </source>
</evidence>
<feature type="active site" description="Proton donor" evidence="10">
    <location>
        <position position="50"/>
    </location>
</feature>
<dbReference type="PROSITE" id="PS00063">
    <property type="entry name" value="ALDOKETO_REDUCTASE_3"/>
    <property type="match status" value="1"/>
</dbReference>
<evidence type="ECO:0000256" key="12">
    <source>
        <dbReference type="PIRSR" id="PIRSR000097-3"/>
    </source>
</evidence>
<dbReference type="Pfam" id="PF00248">
    <property type="entry name" value="Aldo_ket_red"/>
    <property type="match status" value="1"/>
</dbReference>
<protein>
    <recommendedName>
        <fullName evidence="3">D-xylose reductase [NAD(P)H]</fullName>
        <ecNumber evidence="3">1.1.1.307</ecNumber>
    </recommendedName>
</protein>
<dbReference type="PANTHER" id="PTHR11732">
    <property type="entry name" value="ALDO/KETO REDUCTASE"/>
    <property type="match status" value="1"/>
</dbReference>
<evidence type="ECO:0000256" key="11">
    <source>
        <dbReference type="PIRSR" id="PIRSR000097-2"/>
    </source>
</evidence>
<dbReference type="AlphaFoldDB" id="W2S762"/>
<evidence type="ECO:0000256" key="7">
    <source>
        <dbReference type="ARBA" id="ARBA00025065"/>
    </source>
</evidence>
<evidence type="ECO:0000256" key="8">
    <source>
        <dbReference type="ARBA" id="ARBA00047534"/>
    </source>
</evidence>
<evidence type="ECO:0000256" key="9">
    <source>
        <dbReference type="ARBA" id="ARBA00049485"/>
    </source>
</evidence>
<evidence type="ECO:0000256" key="4">
    <source>
        <dbReference type="ARBA" id="ARBA00022629"/>
    </source>
</evidence>
<dbReference type="GO" id="GO:0016491">
    <property type="term" value="F:oxidoreductase activity"/>
    <property type="evidence" value="ECO:0007669"/>
    <property type="project" value="UniProtKB-KW"/>
</dbReference>
<comment type="pathway">
    <text evidence="1">Carbohydrate metabolism; D-xylose degradation.</text>
</comment>
<evidence type="ECO:0000256" key="6">
    <source>
        <dbReference type="ARBA" id="ARBA00023027"/>
    </source>
</evidence>
<proteinExistence type="inferred from homology"/>
<organism evidence="14 15">
    <name type="scientific">Cyphellophora europaea (strain CBS 101466)</name>
    <name type="common">Phialophora europaea</name>
    <dbReference type="NCBI Taxonomy" id="1220924"/>
    <lineage>
        <taxon>Eukaryota</taxon>
        <taxon>Fungi</taxon>
        <taxon>Dikarya</taxon>
        <taxon>Ascomycota</taxon>
        <taxon>Pezizomycotina</taxon>
        <taxon>Eurotiomycetes</taxon>
        <taxon>Chaetothyriomycetidae</taxon>
        <taxon>Chaetothyriales</taxon>
        <taxon>Cyphellophoraceae</taxon>
        <taxon>Cyphellophora</taxon>
    </lineage>
</organism>
<keyword evidence="4" id="KW-0119">Carbohydrate metabolism</keyword>